<keyword evidence="1 6" id="KW-0479">Metal-binding</keyword>
<keyword evidence="8" id="KW-0645">Protease</keyword>
<dbReference type="PROSITE" id="PS51902">
    <property type="entry name" value="CLPX_ZB"/>
    <property type="match status" value="1"/>
</dbReference>
<dbReference type="InterPro" id="IPR003959">
    <property type="entry name" value="ATPase_AAA_core"/>
</dbReference>
<feature type="binding site" evidence="6">
    <location>
        <position position="10"/>
    </location>
    <ligand>
        <name>Zn(2+)</name>
        <dbReference type="ChEBI" id="CHEBI:29105"/>
    </ligand>
</feature>
<keyword evidence="4 8" id="KW-0067">ATP-binding</keyword>
<dbReference type="GO" id="GO:0008233">
    <property type="term" value="F:peptidase activity"/>
    <property type="evidence" value="ECO:0007669"/>
    <property type="project" value="UniProtKB-KW"/>
</dbReference>
<dbReference type="SMART" id="SM00382">
    <property type="entry name" value="AAA"/>
    <property type="match status" value="1"/>
</dbReference>
<feature type="binding site" evidence="6">
    <location>
        <position position="29"/>
    </location>
    <ligand>
        <name>Zn(2+)</name>
        <dbReference type="ChEBI" id="CHEBI:29105"/>
    </ligand>
</feature>
<dbReference type="GO" id="GO:0140662">
    <property type="term" value="F:ATP-dependent protein folding chaperone"/>
    <property type="evidence" value="ECO:0007669"/>
    <property type="project" value="InterPro"/>
</dbReference>
<dbReference type="NCBIfam" id="TIGR00382">
    <property type="entry name" value="clpX"/>
    <property type="match status" value="1"/>
</dbReference>
<dbReference type="Gene3D" id="1.10.8.60">
    <property type="match status" value="1"/>
</dbReference>
<keyword evidence="3 6" id="KW-0862">Zinc</keyword>
<dbReference type="CDD" id="cd19497">
    <property type="entry name" value="RecA-like_ClpX"/>
    <property type="match status" value="1"/>
</dbReference>
<dbReference type="GO" id="GO:0051603">
    <property type="term" value="P:proteolysis involved in protein catabolic process"/>
    <property type="evidence" value="ECO:0007669"/>
    <property type="project" value="TreeGrafter"/>
</dbReference>
<dbReference type="GO" id="GO:0046983">
    <property type="term" value="F:protein dimerization activity"/>
    <property type="evidence" value="ECO:0007669"/>
    <property type="project" value="UniProtKB-UniRule"/>
</dbReference>
<dbReference type="EMBL" id="JALJXV010000003">
    <property type="protein sequence ID" value="MCP1674239.1"/>
    <property type="molecule type" value="Genomic_DNA"/>
</dbReference>
<dbReference type="SMART" id="SM00994">
    <property type="entry name" value="zf-C4_ClpX"/>
    <property type="match status" value="1"/>
</dbReference>
<keyword evidence="5 6" id="KW-0143">Chaperone</keyword>
<comment type="caution">
    <text evidence="8">The sequence shown here is derived from an EMBL/GenBank/DDBJ whole genome shotgun (WGS) entry which is preliminary data.</text>
</comment>
<comment type="similarity">
    <text evidence="6">Belongs to the ClpX chaperone family.</text>
</comment>
<dbReference type="RefSeq" id="WP_253476086.1">
    <property type="nucleotide sequence ID" value="NZ_JALJXV010000003.1"/>
</dbReference>
<dbReference type="AlphaFoldDB" id="A0AAE3KB11"/>
<evidence type="ECO:0000256" key="2">
    <source>
        <dbReference type="ARBA" id="ARBA00022741"/>
    </source>
</evidence>
<keyword evidence="2" id="KW-0547">Nucleotide-binding</keyword>
<dbReference type="InterPro" id="IPR004487">
    <property type="entry name" value="Clp_protease_ATP-bd_su_ClpX"/>
</dbReference>
<feature type="binding site" evidence="6">
    <location>
        <position position="7"/>
    </location>
    <ligand>
        <name>Zn(2+)</name>
        <dbReference type="ChEBI" id="CHEBI:29105"/>
    </ligand>
</feature>
<evidence type="ECO:0000313" key="9">
    <source>
        <dbReference type="Proteomes" id="UP001205843"/>
    </source>
</evidence>
<evidence type="ECO:0000256" key="6">
    <source>
        <dbReference type="PROSITE-ProRule" id="PRU01250"/>
    </source>
</evidence>
<dbReference type="InterPro" id="IPR038366">
    <property type="entry name" value="Znf_CppX_C4_sf"/>
</dbReference>
<dbReference type="GO" id="GO:0008270">
    <property type="term" value="F:zinc ion binding"/>
    <property type="evidence" value="ECO:0007669"/>
    <property type="project" value="UniProtKB-UniRule"/>
</dbReference>
<dbReference type="PANTHER" id="PTHR48102:SF7">
    <property type="entry name" value="ATP-DEPENDENT CLP PROTEASE ATP-BINDING SUBUNIT CLPX-LIKE, MITOCHONDRIAL"/>
    <property type="match status" value="1"/>
</dbReference>
<sequence length="407" mass="43807">MADNDFCNFCSKPKAEVRHLIAGPTAKICNECIDVCESIVRDAERQDRFDGAERLQTPREIHASLDGYVIGQEGAKRALAVAVCNHYKRLRINTDEGSDAIRVKKSNVMLVGPTGCGKTLLAETLARALDVPFAMADATSLTESGYVGEDVEVVVQKLLQAADWDVEKAQSGIIYIDEIDKITRKSENRSITRDVSGEGVQQALLKIIEGTVVSVPTSGSRKNPGQGNTVSVDTRNILFLFGGAFEGLEKLVAERRGEKVGRIGFSAEVVSADAPAPLGRVTTEDLAAYGMVPEFLGRVPVVSTLQALTAEEMIATLTEPKDAILRQYQALIAADGNELVFEPCALQAIVDKAMACGSGARGVRSVLEGVLEPILYESPEQDGICRVTAALVRGEREVVWETRKAAA</sequence>
<dbReference type="Pfam" id="PF07724">
    <property type="entry name" value="AAA_2"/>
    <property type="match status" value="1"/>
</dbReference>
<evidence type="ECO:0000256" key="4">
    <source>
        <dbReference type="ARBA" id="ARBA00022840"/>
    </source>
</evidence>
<dbReference type="NCBIfam" id="NF003745">
    <property type="entry name" value="PRK05342.1"/>
    <property type="match status" value="1"/>
</dbReference>
<dbReference type="GO" id="GO:0005524">
    <property type="term" value="F:ATP binding"/>
    <property type="evidence" value="ECO:0007669"/>
    <property type="project" value="UniProtKB-KW"/>
</dbReference>
<keyword evidence="8" id="KW-0378">Hydrolase</keyword>
<dbReference type="Gene3D" id="6.20.220.10">
    <property type="entry name" value="ClpX chaperone, C4-type zinc finger domain"/>
    <property type="match status" value="1"/>
</dbReference>
<dbReference type="Gene3D" id="3.40.50.300">
    <property type="entry name" value="P-loop containing nucleotide triphosphate hydrolases"/>
    <property type="match status" value="1"/>
</dbReference>
<dbReference type="InterPro" id="IPR019489">
    <property type="entry name" value="Clp_ATPase_C"/>
</dbReference>
<accession>A0AAE3KB11</accession>
<protein>
    <submittedName>
        <fullName evidence="8">ATP-dependent Clp protease ATP-binding subunit ClpX</fullName>
    </submittedName>
</protein>
<organism evidence="8 9">
    <name type="scientific">Natronocella acetinitrilica</name>
    <dbReference type="NCBI Taxonomy" id="414046"/>
    <lineage>
        <taxon>Bacteria</taxon>
        <taxon>Pseudomonadati</taxon>
        <taxon>Pseudomonadota</taxon>
        <taxon>Gammaproteobacteria</taxon>
        <taxon>Chromatiales</taxon>
        <taxon>Ectothiorhodospiraceae</taxon>
        <taxon>Natronocella</taxon>
    </lineage>
</organism>
<evidence type="ECO:0000256" key="5">
    <source>
        <dbReference type="ARBA" id="ARBA00023186"/>
    </source>
</evidence>
<dbReference type="SUPFAM" id="SSF57716">
    <property type="entry name" value="Glucocorticoid receptor-like (DNA-binding domain)"/>
    <property type="match status" value="1"/>
</dbReference>
<dbReference type="PANTHER" id="PTHR48102">
    <property type="entry name" value="ATP-DEPENDENT CLP PROTEASE ATP-BINDING SUBUNIT CLPX-LIKE, MITOCHONDRIAL-RELATED"/>
    <property type="match status" value="1"/>
</dbReference>
<evidence type="ECO:0000256" key="3">
    <source>
        <dbReference type="ARBA" id="ARBA00022833"/>
    </source>
</evidence>
<dbReference type="InterPro" id="IPR050052">
    <property type="entry name" value="ATP-dep_Clp_protease_ClpX"/>
</dbReference>
<dbReference type="Pfam" id="PF10431">
    <property type="entry name" value="ClpB_D2-small"/>
    <property type="match status" value="1"/>
</dbReference>
<feature type="domain" description="ClpX-type ZB" evidence="7">
    <location>
        <begin position="1"/>
        <end position="48"/>
    </location>
</feature>
<evidence type="ECO:0000259" key="7">
    <source>
        <dbReference type="PROSITE" id="PS51902"/>
    </source>
</evidence>
<proteinExistence type="inferred from homology"/>
<evidence type="ECO:0000313" key="8">
    <source>
        <dbReference type="EMBL" id="MCP1674239.1"/>
    </source>
</evidence>
<dbReference type="GO" id="GO:0016887">
    <property type="term" value="F:ATP hydrolysis activity"/>
    <property type="evidence" value="ECO:0007669"/>
    <property type="project" value="InterPro"/>
</dbReference>
<reference evidence="8" key="1">
    <citation type="submission" date="2022-03" db="EMBL/GenBank/DDBJ databases">
        <title>Genomic Encyclopedia of Type Strains, Phase III (KMG-III): the genomes of soil and plant-associated and newly described type strains.</title>
        <authorList>
            <person name="Whitman W."/>
        </authorList>
    </citation>
    <scope>NUCLEOTIDE SEQUENCE</scope>
    <source>
        <strain evidence="8">ANL 6-2</strain>
    </source>
</reference>
<evidence type="ECO:0000256" key="1">
    <source>
        <dbReference type="ARBA" id="ARBA00022723"/>
    </source>
</evidence>
<dbReference type="InterPro" id="IPR010603">
    <property type="entry name" value="Znf_CppX_C4"/>
</dbReference>
<feature type="binding site" evidence="6">
    <location>
        <position position="32"/>
    </location>
    <ligand>
        <name>Zn(2+)</name>
        <dbReference type="ChEBI" id="CHEBI:29105"/>
    </ligand>
</feature>
<dbReference type="GO" id="GO:0051082">
    <property type="term" value="F:unfolded protein binding"/>
    <property type="evidence" value="ECO:0007669"/>
    <property type="project" value="UniProtKB-UniRule"/>
</dbReference>
<dbReference type="InterPro" id="IPR003593">
    <property type="entry name" value="AAA+_ATPase"/>
</dbReference>
<dbReference type="InterPro" id="IPR027417">
    <property type="entry name" value="P-loop_NTPase"/>
</dbReference>
<dbReference type="InterPro" id="IPR059188">
    <property type="entry name" value="Znf_CLPX-like"/>
</dbReference>
<name>A0AAE3KB11_9GAMM</name>
<dbReference type="Proteomes" id="UP001205843">
    <property type="component" value="Unassembled WGS sequence"/>
</dbReference>
<dbReference type="SMART" id="SM01086">
    <property type="entry name" value="ClpB_D2-small"/>
    <property type="match status" value="1"/>
</dbReference>
<dbReference type="Pfam" id="PF06689">
    <property type="entry name" value="zf-C4_ClpX"/>
    <property type="match status" value="1"/>
</dbReference>
<keyword evidence="9" id="KW-1185">Reference proteome</keyword>
<dbReference type="SUPFAM" id="SSF52540">
    <property type="entry name" value="P-loop containing nucleoside triphosphate hydrolases"/>
    <property type="match status" value="1"/>
</dbReference>
<gene>
    <name evidence="8" type="ORF">J2T57_001341</name>
</gene>